<dbReference type="SUPFAM" id="SSF52743">
    <property type="entry name" value="Subtilisin-like"/>
    <property type="match status" value="1"/>
</dbReference>
<dbReference type="InterPro" id="IPR023828">
    <property type="entry name" value="Peptidase_S8_Ser-AS"/>
</dbReference>
<dbReference type="GO" id="GO:0006508">
    <property type="term" value="P:proteolysis"/>
    <property type="evidence" value="ECO:0007669"/>
    <property type="project" value="UniProtKB-KW"/>
</dbReference>
<dbReference type="InterPro" id="IPR050131">
    <property type="entry name" value="Peptidase_S8_subtilisin-like"/>
</dbReference>
<dbReference type="Gene3D" id="3.40.50.200">
    <property type="entry name" value="Peptidase S8/S53 domain"/>
    <property type="match status" value="1"/>
</dbReference>
<dbReference type="Proteomes" id="UP000193077">
    <property type="component" value="Unassembled WGS sequence"/>
</dbReference>
<dbReference type="PROSITE" id="PS00138">
    <property type="entry name" value="SUBTILASE_SER"/>
    <property type="match status" value="1"/>
</dbReference>
<dbReference type="RefSeq" id="WP_085796894.1">
    <property type="nucleotide sequence ID" value="NZ_FWFO01000002.1"/>
</dbReference>
<keyword evidence="2" id="KW-0645">Protease</keyword>
<keyword evidence="7" id="KW-1185">Reference proteome</keyword>
<comment type="similarity">
    <text evidence="1">Belongs to the peptidase S8 family.</text>
</comment>
<dbReference type="Pfam" id="PF00082">
    <property type="entry name" value="Peptidase_S8"/>
    <property type="match status" value="1"/>
</dbReference>
<keyword evidence="3 6" id="KW-0378">Hydrolase</keyword>
<evidence type="ECO:0000256" key="2">
    <source>
        <dbReference type="ARBA" id="ARBA00022670"/>
    </source>
</evidence>
<dbReference type="PANTHER" id="PTHR43806:SF11">
    <property type="entry name" value="CEREVISIN-RELATED"/>
    <property type="match status" value="1"/>
</dbReference>
<evidence type="ECO:0000256" key="3">
    <source>
        <dbReference type="ARBA" id="ARBA00022801"/>
    </source>
</evidence>
<proteinExistence type="inferred from homology"/>
<dbReference type="AlphaFoldDB" id="A0A1Y5TA29"/>
<evidence type="ECO:0000313" key="6">
    <source>
        <dbReference type="EMBL" id="SLN58944.1"/>
    </source>
</evidence>
<accession>A0A1Y5TA29</accession>
<reference evidence="6 7" key="1">
    <citation type="submission" date="2017-03" db="EMBL/GenBank/DDBJ databases">
        <authorList>
            <person name="Afonso C.L."/>
            <person name="Miller P.J."/>
            <person name="Scott M.A."/>
            <person name="Spackman E."/>
            <person name="Goraichik I."/>
            <person name="Dimitrov K.M."/>
            <person name="Suarez D.L."/>
            <person name="Swayne D.E."/>
        </authorList>
    </citation>
    <scope>NUCLEOTIDE SEQUENCE [LARGE SCALE GENOMIC DNA]</scope>
    <source>
        <strain evidence="6 7">CECT 7639</strain>
    </source>
</reference>
<organism evidence="6 7">
    <name type="scientific">Falsiruegeria litorea R37</name>
    <dbReference type="NCBI Taxonomy" id="1200284"/>
    <lineage>
        <taxon>Bacteria</taxon>
        <taxon>Pseudomonadati</taxon>
        <taxon>Pseudomonadota</taxon>
        <taxon>Alphaproteobacteria</taxon>
        <taxon>Rhodobacterales</taxon>
        <taxon>Roseobacteraceae</taxon>
        <taxon>Falsiruegeria</taxon>
    </lineage>
</organism>
<name>A0A1Y5TA29_9RHOB</name>
<sequence length="445" mass="47801">MSVLNRLARPLRSLIGGMLIAAPLPGATETPQDIALAASEGICLSGMNTPPVSGAVKISEIHQRALNRRNMRSRDWETADGFLLRVSEFSPPERPPLFFAAVYGPSPERAALIRVVRDSQCRLRGAERIETAHSPSAPAPQRLAQLDAAFSNRARPTPLNPKLPQDIEDRSACTPVAMIDNGVNYLLPEIYERLATTEDKQLLGFDFWENDPLPFDFGVPDGDLDPRISAFEPISHGTSVASVLLNDAADPVCLAPFRYAPHKPNRDIGHIIDDIATSGVRIIVLSTGRLRPWPAYQAGMLKHPEILFVSAAGNEGVDLTRRPLFPMAYAQDNHLVVAAANPDGSVWGRSNTGSGLVEIAVPAVEVPGLEFSGRDKLLTGTSFAAPRVAALAAQIHVSEQGLSGAALKQAVLSAVAQKGHVSGPITSITETQFQEVLSKTRAPQN</sequence>
<dbReference type="GO" id="GO:0004252">
    <property type="term" value="F:serine-type endopeptidase activity"/>
    <property type="evidence" value="ECO:0007669"/>
    <property type="project" value="InterPro"/>
</dbReference>
<dbReference type="InterPro" id="IPR036852">
    <property type="entry name" value="Peptidase_S8/S53_dom_sf"/>
</dbReference>
<dbReference type="InterPro" id="IPR015500">
    <property type="entry name" value="Peptidase_S8_subtilisin-rel"/>
</dbReference>
<dbReference type="InterPro" id="IPR000209">
    <property type="entry name" value="Peptidase_S8/S53_dom"/>
</dbReference>
<protein>
    <submittedName>
        <fullName evidence="6">Thermophilic serine proteinase</fullName>
        <ecNumber evidence="6">3.4.21.-</ecNumber>
    </submittedName>
</protein>
<dbReference type="OrthoDB" id="7359054at2"/>
<dbReference type="EMBL" id="FWFO01000002">
    <property type="protein sequence ID" value="SLN58944.1"/>
    <property type="molecule type" value="Genomic_DNA"/>
</dbReference>
<dbReference type="EC" id="3.4.21.-" evidence="6"/>
<keyword evidence="4" id="KW-0720">Serine protease</keyword>
<evidence type="ECO:0000313" key="7">
    <source>
        <dbReference type="Proteomes" id="UP000193077"/>
    </source>
</evidence>
<gene>
    <name evidence="6" type="ORF">TRL7639_03272</name>
</gene>
<evidence type="ECO:0000256" key="4">
    <source>
        <dbReference type="ARBA" id="ARBA00022825"/>
    </source>
</evidence>
<evidence type="ECO:0000256" key="1">
    <source>
        <dbReference type="ARBA" id="ARBA00011073"/>
    </source>
</evidence>
<feature type="domain" description="Peptidase S8/S53" evidence="5">
    <location>
        <begin position="176"/>
        <end position="416"/>
    </location>
</feature>
<dbReference type="PRINTS" id="PR00723">
    <property type="entry name" value="SUBTILISIN"/>
</dbReference>
<dbReference type="PANTHER" id="PTHR43806">
    <property type="entry name" value="PEPTIDASE S8"/>
    <property type="match status" value="1"/>
</dbReference>
<evidence type="ECO:0000259" key="5">
    <source>
        <dbReference type="Pfam" id="PF00082"/>
    </source>
</evidence>